<name>A0A0Q3ERA3_BRADI</name>
<gene>
    <name evidence="3" type="primary">LOC100827810</name>
    <name evidence="2" type="ORF">BRADI_4g28964v3</name>
</gene>
<dbReference type="KEGG" id="bdi:100827810"/>
<dbReference type="ExpressionAtlas" id="A0A0Q3ERA3">
    <property type="expression patterns" value="baseline"/>
</dbReference>
<accession>A0A0Q3EUQ7</accession>
<proteinExistence type="predicted"/>
<evidence type="ECO:0000313" key="3">
    <source>
        <dbReference type="EnsemblPlants" id="KQJ89967"/>
    </source>
</evidence>
<dbReference type="EnsemblPlants" id="KQJ89967">
    <property type="protein sequence ID" value="KQJ89967"/>
    <property type="gene ID" value="BRADI_4g28964v3"/>
</dbReference>
<dbReference type="EMBL" id="CM000883">
    <property type="protein sequence ID" value="KQJ89967.2"/>
    <property type="molecule type" value="Genomic_DNA"/>
</dbReference>
<feature type="region of interest" description="Disordered" evidence="1">
    <location>
        <begin position="449"/>
        <end position="480"/>
    </location>
</feature>
<feature type="compositionally biased region" description="Polar residues" evidence="1">
    <location>
        <begin position="449"/>
        <end position="463"/>
    </location>
</feature>
<dbReference type="OrthoDB" id="584137at2759"/>
<sequence>MAEMIASAVVGETVGRISTILIDKPDTKPSKRDELERLEMAHIKLEAALHMSKRWQITQVPMLRWRSKLKRAAQECDDTLRRCKQRALELEEEEIRRQRSSFPRRITHAAKSLIMSSFSSSNNTSCVTVDDVRRFERFADGTGEFLKFVEFGRRPYTFFNPLIGDLLAGKILRYRALQGGKFHYLFIRATSFEERGVETMVWFVYQDFKEPAKSLNLGLMMRLSESSDIFGIIIKCMQSATPHFTVAAQGVRRELIGLPTQDFCWLTNSPFRENEYWVHVHITLTQWLRPDPLCCSYRHQAPSSSTNSSASIAPSTRLACMYPEEVIVVYLQYHILPPDQLRSRQNFSATRDSGSADPLKLGVLFIPHDSTEDIEAASESYAFEVIDGKEQETLHINASLQDVDEKLLPKAVDHLCQDSESKIYQMCLRSKHGTAHLCVEKTTQAARVPSTGKNRTLKSASRVQNKRIEKKKKREDHGSNMDGWLDVSKDLLKYWVVCASDKLHGSIKSWIVNSPKCTYSLP</sequence>
<dbReference type="GeneID" id="100827810"/>
<dbReference type="InterPro" id="IPR013181">
    <property type="entry name" value="DUF1719"/>
</dbReference>
<dbReference type="EnsemblPlants" id="KQJ90012">
    <property type="protein sequence ID" value="KQJ90012"/>
    <property type="gene ID" value="BRADI_4g28964v3"/>
</dbReference>
<keyword evidence="4" id="KW-1185">Reference proteome</keyword>
<dbReference type="Pfam" id="PF08224">
    <property type="entry name" value="DUF1719"/>
    <property type="match status" value="1"/>
</dbReference>
<protein>
    <submittedName>
        <fullName evidence="2 3">Uncharacterized protein</fullName>
    </submittedName>
</protein>
<dbReference type="Gramene" id="KQJ90012">
    <property type="protein sequence ID" value="KQJ90012"/>
    <property type="gene ID" value="BRADI_4g28964v3"/>
</dbReference>
<dbReference type="Proteomes" id="UP000008810">
    <property type="component" value="Chromosome 4"/>
</dbReference>
<dbReference type="EMBL" id="CM000883">
    <property type="protein sequence ID" value="KQJ90012.1"/>
    <property type="molecule type" value="Genomic_DNA"/>
</dbReference>
<evidence type="ECO:0000313" key="2">
    <source>
        <dbReference type="EMBL" id="KQJ89967.2"/>
    </source>
</evidence>
<feature type="compositionally biased region" description="Basic residues" evidence="1">
    <location>
        <begin position="464"/>
        <end position="474"/>
    </location>
</feature>
<dbReference type="RefSeq" id="XP_024318570.1">
    <property type="nucleotide sequence ID" value="XM_024462802.1"/>
</dbReference>
<reference evidence="2" key="2">
    <citation type="submission" date="2017-06" db="EMBL/GenBank/DDBJ databases">
        <title>WGS assembly of Brachypodium distachyon.</title>
        <authorList>
            <consortium name="The International Brachypodium Initiative"/>
            <person name="Lucas S."/>
            <person name="Harmon-Smith M."/>
            <person name="Lail K."/>
            <person name="Tice H."/>
            <person name="Grimwood J."/>
            <person name="Bruce D."/>
            <person name="Barry K."/>
            <person name="Shu S."/>
            <person name="Lindquist E."/>
            <person name="Wang M."/>
            <person name="Pitluck S."/>
            <person name="Vogel J.P."/>
            <person name="Garvin D.F."/>
            <person name="Mockler T.C."/>
            <person name="Schmutz J."/>
            <person name="Rokhsar D."/>
            <person name="Bevan M.W."/>
        </authorList>
    </citation>
    <scope>NUCLEOTIDE SEQUENCE</scope>
    <source>
        <strain evidence="2">Bd21</strain>
    </source>
</reference>
<dbReference type="PANTHER" id="PTHR33377">
    <property type="entry name" value="OS10G0134700 PROTEIN-RELATED"/>
    <property type="match status" value="1"/>
</dbReference>
<evidence type="ECO:0000256" key="1">
    <source>
        <dbReference type="SAM" id="MobiDB-lite"/>
    </source>
</evidence>
<dbReference type="AlphaFoldDB" id="A0A0Q3ERA3"/>
<dbReference type="PANTHER" id="PTHR33377:SF95">
    <property type="entry name" value="EXPRESSED PROTEIN"/>
    <property type="match status" value="1"/>
</dbReference>
<evidence type="ECO:0000313" key="4">
    <source>
        <dbReference type="Proteomes" id="UP000008810"/>
    </source>
</evidence>
<reference evidence="3" key="3">
    <citation type="submission" date="2018-08" db="UniProtKB">
        <authorList>
            <consortium name="EnsemblPlants"/>
        </authorList>
    </citation>
    <scope>IDENTIFICATION</scope>
    <source>
        <strain evidence="3">cv. Bd21</strain>
    </source>
</reference>
<accession>A0A0Q3ERA3</accession>
<dbReference type="Gramene" id="KQJ89967">
    <property type="protein sequence ID" value="KQJ89967"/>
    <property type="gene ID" value="BRADI_4g28964v3"/>
</dbReference>
<dbReference type="RefSeq" id="XP_003576465.1">
    <property type="nucleotide sequence ID" value="XM_003576417.4"/>
</dbReference>
<dbReference type="SMART" id="SM01157">
    <property type="entry name" value="DUF1719"/>
    <property type="match status" value="1"/>
</dbReference>
<organism evidence="2">
    <name type="scientific">Brachypodium distachyon</name>
    <name type="common">Purple false brome</name>
    <name type="synonym">Trachynia distachya</name>
    <dbReference type="NCBI Taxonomy" id="15368"/>
    <lineage>
        <taxon>Eukaryota</taxon>
        <taxon>Viridiplantae</taxon>
        <taxon>Streptophyta</taxon>
        <taxon>Embryophyta</taxon>
        <taxon>Tracheophyta</taxon>
        <taxon>Spermatophyta</taxon>
        <taxon>Magnoliopsida</taxon>
        <taxon>Liliopsida</taxon>
        <taxon>Poales</taxon>
        <taxon>Poaceae</taxon>
        <taxon>BOP clade</taxon>
        <taxon>Pooideae</taxon>
        <taxon>Stipodae</taxon>
        <taxon>Brachypodieae</taxon>
        <taxon>Brachypodium</taxon>
    </lineage>
</organism>
<reference evidence="2 3" key="1">
    <citation type="journal article" date="2010" name="Nature">
        <title>Genome sequencing and analysis of the model grass Brachypodium distachyon.</title>
        <authorList>
            <consortium name="International Brachypodium Initiative"/>
        </authorList>
    </citation>
    <scope>NUCLEOTIDE SEQUENCE [LARGE SCALE GENOMIC DNA]</scope>
    <source>
        <strain evidence="2">Bd21</strain>
        <strain evidence="3">cv. Bd21</strain>
    </source>
</reference>